<protein>
    <submittedName>
        <fullName evidence="2">DUF2065 family protein</fullName>
    </submittedName>
</protein>
<keyword evidence="1" id="KW-1133">Transmembrane helix</keyword>
<dbReference type="InterPro" id="IPR019201">
    <property type="entry name" value="DUF2065"/>
</dbReference>
<feature type="transmembrane region" description="Helical" evidence="1">
    <location>
        <begin position="42"/>
        <end position="60"/>
    </location>
</feature>
<dbReference type="PANTHER" id="PTHR38602:SF1">
    <property type="entry name" value="INNER MEMBRANE PROTEIN"/>
    <property type="match status" value="1"/>
</dbReference>
<evidence type="ECO:0000313" key="3">
    <source>
        <dbReference type="Proteomes" id="UP001069090"/>
    </source>
</evidence>
<sequence>MWQDLAIALSLVLVIEGILPFLSPRSWRDMIMQVAQLSERQLRIMGLASMLAGLFLLTLLK</sequence>
<evidence type="ECO:0000256" key="1">
    <source>
        <dbReference type="SAM" id="Phobius"/>
    </source>
</evidence>
<dbReference type="PANTHER" id="PTHR38602">
    <property type="entry name" value="INNER MEMBRANE PROTEIN-RELATED"/>
    <property type="match status" value="1"/>
</dbReference>
<reference evidence="2 3" key="1">
    <citation type="submission" date="2022-12" db="EMBL/GenBank/DDBJ databases">
        <title>Dasania phycosphaerae sp. nov., isolated from particulate material of the south coast of Korea.</title>
        <authorList>
            <person name="Jiang Y."/>
        </authorList>
    </citation>
    <scope>NUCLEOTIDE SEQUENCE [LARGE SCALE GENOMIC DNA]</scope>
    <source>
        <strain evidence="2 3">GY-19</strain>
    </source>
</reference>
<dbReference type="AlphaFoldDB" id="A0A9J6RNH3"/>
<accession>A0A9J6RNH3</accession>
<organism evidence="2 3">
    <name type="scientific">Dasania phycosphaerae</name>
    <dbReference type="NCBI Taxonomy" id="2950436"/>
    <lineage>
        <taxon>Bacteria</taxon>
        <taxon>Pseudomonadati</taxon>
        <taxon>Pseudomonadota</taxon>
        <taxon>Gammaproteobacteria</taxon>
        <taxon>Cellvibrionales</taxon>
        <taxon>Spongiibacteraceae</taxon>
        <taxon>Dasania</taxon>
    </lineage>
</organism>
<gene>
    <name evidence="2" type="ORF">O0V09_10115</name>
</gene>
<dbReference type="EMBL" id="JAPTGG010000007">
    <property type="protein sequence ID" value="MCZ0865557.1"/>
    <property type="molecule type" value="Genomic_DNA"/>
</dbReference>
<proteinExistence type="predicted"/>
<keyword evidence="3" id="KW-1185">Reference proteome</keyword>
<keyword evidence="1" id="KW-0472">Membrane</keyword>
<keyword evidence="1" id="KW-0812">Transmembrane</keyword>
<name>A0A9J6RNH3_9GAMM</name>
<evidence type="ECO:0000313" key="2">
    <source>
        <dbReference type="EMBL" id="MCZ0865557.1"/>
    </source>
</evidence>
<dbReference type="Pfam" id="PF09838">
    <property type="entry name" value="DUF2065"/>
    <property type="match status" value="1"/>
</dbReference>
<comment type="caution">
    <text evidence="2">The sequence shown here is derived from an EMBL/GenBank/DDBJ whole genome shotgun (WGS) entry which is preliminary data.</text>
</comment>
<feature type="transmembrane region" description="Helical" evidence="1">
    <location>
        <begin position="6"/>
        <end position="22"/>
    </location>
</feature>
<dbReference type="RefSeq" id="WP_258331703.1">
    <property type="nucleotide sequence ID" value="NZ_JAPTGG010000007.1"/>
</dbReference>
<dbReference type="Proteomes" id="UP001069090">
    <property type="component" value="Unassembled WGS sequence"/>
</dbReference>